<dbReference type="VEuPathDB" id="FungiDB:GGTG_03375"/>
<dbReference type="InterPro" id="IPR006683">
    <property type="entry name" value="Thioestr_dom"/>
</dbReference>
<evidence type="ECO:0000313" key="5">
    <source>
        <dbReference type="Proteomes" id="UP000006039"/>
    </source>
</evidence>
<dbReference type="HOGENOM" id="CLU_052827_4_2_1"/>
<accession>J3NQ17</accession>
<dbReference type="InterPro" id="IPR029069">
    <property type="entry name" value="HotDog_dom_sf"/>
</dbReference>
<dbReference type="GeneID" id="20343833"/>
<dbReference type="Gene3D" id="3.10.129.10">
    <property type="entry name" value="Hotdog Thioesterase"/>
    <property type="match status" value="1"/>
</dbReference>
<dbReference type="PANTHER" id="PTHR47260">
    <property type="entry name" value="UPF0644 PROTEIN PB2B4.06"/>
    <property type="match status" value="1"/>
</dbReference>
<evidence type="ECO:0000313" key="4">
    <source>
        <dbReference type="EnsemblFungi" id="EJT78273"/>
    </source>
</evidence>
<proteinExistence type="predicted"/>
<dbReference type="eggNOG" id="ENOG502SCNK">
    <property type="taxonomic scope" value="Eukaryota"/>
</dbReference>
<dbReference type="OrthoDB" id="506431at2759"/>
<organism evidence="3">
    <name type="scientific">Gaeumannomyces tritici (strain R3-111a-1)</name>
    <name type="common">Wheat and barley take-all root rot fungus</name>
    <name type="synonym">Gaeumannomyces graminis var. tritici</name>
    <dbReference type="NCBI Taxonomy" id="644352"/>
    <lineage>
        <taxon>Eukaryota</taxon>
        <taxon>Fungi</taxon>
        <taxon>Dikarya</taxon>
        <taxon>Ascomycota</taxon>
        <taxon>Pezizomycotina</taxon>
        <taxon>Sordariomycetes</taxon>
        <taxon>Sordariomycetidae</taxon>
        <taxon>Magnaporthales</taxon>
        <taxon>Magnaporthaceae</taxon>
        <taxon>Gaeumannomyces</taxon>
    </lineage>
</organism>
<feature type="compositionally biased region" description="Low complexity" evidence="1">
    <location>
        <begin position="80"/>
        <end position="92"/>
    </location>
</feature>
<keyword evidence="5" id="KW-1185">Reference proteome</keyword>
<dbReference type="InterPro" id="IPR052061">
    <property type="entry name" value="PTE-AB_protein"/>
</dbReference>
<gene>
    <name evidence="4" type="primary">20343833</name>
    <name evidence="3" type="ORF">GGTG_03375</name>
</gene>
<dbReference type="CDD" id="cd03443">
    <property type="entry name" value="PaaI_thioesterase"/>
    <property type="match status" value="1"/>
</dbReference>
<dbReference type="STRING" id="644352.J3NQ17"/>
<evidence type="ECO:0000256" key="1">
    <source>
        <dbReference type="SAM" id="MobiDB-lite"/>
    </source>
</evidence>
<evidence type="ECO:0000259" key="2">
    <source>
        <dbReference type="Pfam" id="PF03061"/>
    </source>
</evidence>
<dbReference type="Pfam" id="PF03061">
    <property type="entry name" value="4HBT"/>
    <property type="match status" value="1"/>
</dbReference>
<dbReference type="Proteomes" id="UP000006039">
    <property type="component" value="Unassembled WGS sequence"/>
</dbReference>
<name>J3NQ17_GAET3</name>
<reference evidence="5" key="1">
    <citation type="submission" date="2010-07" db="EMBL/GenBank/DDBJ databases">
        <title>The genome sequence of Gaeumannomyces graminis var. tritici strain R3-111a-1.</title>
        <authorList>
            <consortium name="The Broad Institute Genome Sequencing Platform"/>
            <person name="Ma L.-J."/>
            <person name="Dead R."/>
            <person name="Young S."/>
            <person name="Zeng Q."/>
            <person name="Koehrsen M."/>
            <person name="Alvarado L."/>
            <person name="Berlin A."/>
            <person name="Chapman S.B."/>
            <person name="Chen Z."/>
            <person name="Freedman E."/>
            <person name="Gellesch M."/>
            <person name="Goldberg J."/>
            <person name="Griggs A."/>
            <person name="Gujja S."/>
            <person name="Heilman E.R."/>
            <person name="Heiman D."/>
            <person name="Hepburn T."/>
            <person name="Howarth C."/>
            <person name="Jen D."/>
            <person name="Larson L."/>
            <person name="Mehta T."/>
            <person name="Neiman D."/>
            <person name="Pearson M."/>
            <person name="Roberts A."/>
            <person name="Saif S."/>
            <person name="Shea T."/>
            <person name="Shenoy N."/>
            <person name="Sisk P."/>
            <person name="Stolte C."/>
            <person name="Sykes S."/>
            <person name="Walk T."/>
            <person name="White J."/>
            <person name="Yandava C."/>
            <person name="Haas B."/>
            <person name="Nusbaum C."/>
            <person name="Birren B."/>
        </authorList>
    </citation>
    <scope>NUCLEOTIDE SEQUENCE [LARGE SCALE GENOMIC DNA]</scope>
    <source>
        <strain evidence="5">R3-111a-1</strain>
    </source>
</reference>
<dbReference type="SUPFAM" id="SSF54637">
    <property type="entry name" value="Thioesterase/thiol ester dehydrase-isomerase"/>
    <property type="match status" value="1"/>
</dbReference>
<dbReference type="EMBL" id="GL385396">
    <property type="protein sequence ID" value="EJT78273.1"/>
    <property type="molecule type" value="Genomic_DNA"/>
</dbReference>
<dbReference type="EnsemblFungi" id="EJT78273">
    <property type="protein sequence ID" value="EJT78273"/>
    <property type="gene ID" value="GGTG_03375"/>
</dbReference>
<dbReference type="PANTHER" id="PTHR47260:SF6">
    <property type="entry name" value="THIOESTERASE DOMAIN-CONTAINING PROTEIN"/>
    <property type="match status" value="1"/>
</dbReference>
<protein>
    <recommendedName>
        <fullName evidence="2">Thioesterase domain-containing protein</fullName>
    </recommendedName>
</protein>
<feature type="domain" description="Thioesterase" evidence="2">
    <location>
        <begin position="118"/>
        <end position="177"/>
    </location>
</feature>
<evidence type="ECO:0000313" key="3">
    <source>
        <dbReference type="EMBL" id="EJT78273.1"/>
    </source>
</evidence>
<dbReference type="AlphaFoldDB" id="J3NQ17"/>
<reference evidence="3" key="2">
    <citation type="submission" date="2010-07" db="EMBL/GenBank/DDBJ databases">
        <authorList>
            <consortium name="The Broad Institute Genome Sequencing Platform"/>
            <consortium name="Broad Institute Genome Sequencing Center for Infectious Disease"/>
            <person name="Ma L.-J."/>
            <person name="Dead R."/>
            <person name="Young S."/>
            <person name="Zeng Q."/>
            <person name="Koehrsen M."/>
            <person name="Alvarado L."/>
            <person name="Berlin A."/>
            <person name="Chapman S.B."/>
            <person name="Chen Z."/>
            <person name="Freedman E."/>
            <person name="Gellesch M."/>
            <person name="Goldberg J."/>
            <person name="Griggs A."/>
            <person name="Gujja S."/>
            <person name="Heilman E.R."/>
            <person name="Heiman D."/>
            <person name="Hepburn T."/>
            <person name="Howarth C."/>
            <person name="Jen D."/>
            <person name="Larson L."/>
            <person name="Mehta T."/>
            <person name="Neiman D."/>
            <person name="Pearson M."/>
            <person name="Roberts A."/>
            <person name="Saif S."/>
            <person name="Shea T."/>
            <person name="Shenoy N."/>
            <person name="Sisk P."/>
            <person name="Stolte C."/>
            <person name="Sykes S."/>
            <person name="Walk T."/>
            <person name="White J."/>
            <person name="Yandava C."/>
            <person name="Haas B."/>
            <person name="Nusbaum C."/>
            <person name="Birren B."/>
        </authorList>
    </citation>
    <scope>NUCLEOTIDE SEQUENCE</scope>
    <source>
        <strain evidence="3">R3-111a-1</strain>
    </source>
</reference>
<feature type="region of interest" description="Disordered" evidence="1">
    <location>
        <begin position="74"/>
        <end position="94"/>
    </location>
</feature>
<sequence>MSEGAIQSRLEAELAHFGSIPWCSEILRSTPNIVVGLGHGIRAANDGKSSPFFSETVNTPSTIPAFIHFYSWPPPPGPSSPAGQQQQQQQQLAGGGPLPIREVRALLSLAGGVDGHEGVCHGGVVCSILDEAIGLLALVNKKVGGLPELPLVTGHLNVRFRRPVRTGRAVLATSRVKADGGGGGAGRYACEGILQDEQGTVLAVGEALFVQLQQIKL</sequence>
<dbReference type="RefSeq" id="XP_009219418.1">
    <property type="nucleotide sequence ID" value="XM_009221154.1"/>
</dbReference>
<reference evidence="3" key="3">
    <citation type="submission" date="2010-09" db="EMBL/GenBank/DDBJ databases">
        <title>Annotation of Gaeumannomyces graminis var. tritici R3-111a-1.</title>
        <authorList>
            <consortium name="The Broad Institute Genome Sequencing Platform"/>
            <person name="Ma L.-J."/>
            <person name="Dead R."/>
            <person name="Young S.K."/>
            <person name="Zeng Q."/>
            <person name="Gargeya S."/>
            <person name="Fitzgerald M."/>
            <person name="Haas B."/>
            <person name="Abouelleil A."/>
            <person name="Alvarado L."/>
            <person name="Arachchi H.M."/>
            <person name="Berlin A."/>
            <person name="Brown A."/>
            <person name="Chapman S.B."/>
            <person name="Chen Z."/>
            <person name="Dunbar C."/>
            <person name="Freedman E."/>
            <person name="Gearin G."/>
            <person name="Gellesch M."/>
            <person name="Goldberg J."/>
            <person name="Griggs A."/>
            <person name="Gujja S."/>
            <person name="Heiman D."/>
            <person name="Howarth C."/>
            <person name="Larson L."/>
            <person name="Lui A."/>
            <person name="MacDonald P.J.P."/>
            <person name="Mehta T."/>
            <person name="Montmayeur A."/>
            <person name="Murphy C."/>
            <person name="Neiman D."/>
            <person name="Pearson M."/>
            <person name="Priest M."/>
            <person name="Roberts A."/>
            <person name="Saif S."/>
            <person name="Shea T."/>
            <person name="Shenoy N."/>
            <person name="Sisk P."/>
            <person name="Stolte C."/>
            <person name="Sykes S."/>
            <person name="Yandava C."/>
            <person name="Wortman J."/>
            <person name="Nusbaum C."/>
            <person name="Birren B."/>
        </authorList>
    </citation>
    <scope>NUCLEOTIDE SEQUENCE</scope>
    <source>
        <strain evidence="3">R3-111a-1</strain>
    </source>
</reference>
<reference evidence="4" key="5">
    <citation type="submission" date="2018-04" db="UniProtKB">
        <authorList>
            <consortium name="EnsemblFungi"/>
        </authorList>
    </citation>
    <scope>IDENTIFICATION</scope>
    <source>
        <strain evidence="4">R3-111a-1</strain>
    </source>
</reference>
<reference evidence="4" key="4">
    <citation type="journal article" date="2015" name="G3 (Bethesda)">
        <title>Genome sequences of three phytopathogenic species of the Magnaporthaceae family of fungi.</title>
        <authorList>
            <person name="Okagaki L.H."/>
            <person name="Nunes C.C."/>
            <person name="Sailsbery J."/>
            <person name="Clay B."/>
            <person name="Brown D."/>
            <person name="John T."/>
            <person name="Oh Y."/>
            <person name="Young N."/>
            <person name="Fitzgerald M."/>
            <person name="Haas B.J."/>
            <person name="Zeng Q."/>
            <person name="Young S."/>
            <person name="Adiconis X."/>
            <person name="Fan L."/>
            <person name="Levin J.Z."/>
            <person name="Mitchell T.K."/>
            <person name="Okubara P.A."/>
            <person name="Farman M.L."/>
            <person name="Kohn L.M."/>
            <person name="Birren B."/>
            <person name="Ma L.-J."/>
            <person name="Dean R.A."/>
        </authorList>
    </citation>
    <scope>NUCLEOTIDE SEQUENCE</scope>
    <source>
        <strain evidence="4">R3-111a-1</strain>
    </source>
</reference>